<organism evidence="2 5">
    <name type="scientific">Moraxella catarrhalis</name>
    <name type="common">Branhamella catarrhalis</name>
    <dbReference type="NCBI Taxonomy" id="480"/>
    <lineage>
        <taxon>Bacteria</taxon>
        <taxon>Pseudomonadati</taxon>
        <taxon>Pseudomonadota</taxon>
        <taxon>Gammaproteobacteria</taxon>
        <taxon>Moraxellales</taxon>
        <taxon>Moraxellaceae</taxon>
        <taxon>Moraxella</taxon>
    </lineage>
</organism>
<dbReference type="EMBL" id="RYER01000011">
    <property type="protein sequence ID" value="RUO17289.1"/>
    <property type="molecule type" value="Genomic_DNA"/>
</dbReference>
<dbReference type="GO" id="GO:0016530">
    <property type="term" value="F:metallochaperone activity"/>
    <property type="evidence" value="ECO:0007669"/>
    <property type="project" value="TreeGrafter"/>
</dbReference>
<dbReference type="GO" id="GO:0051131">
    <property type="term" value="P:chaperone-mediated protein complex assembly"/>
    <property type="evidence" value="ECO:0007669"/>
    <property type="project" value="InterPro"/>
</dbReference>
<dbReference type="GO" id="GO:0051082">
    <property type="term" value="F:unfolded protein binding"/>
    <property type="evidence" value="ECO:0007669"/>
    <property type="project" value="InterPro"/>
</dbReference>
<accession>A0A198XIX2</accession>
<dbReference type="Proteomes" id="UP000268436">
    <property type="component" value="Unassembled WGS sequence"/>
</dbReference>
<keyword evidence="4" id="KW-1185">Reference proteome</keyword>
<evidence type="ECO:0000256" key="1">
    <source>
        <dbReference type="ARBA" id="ARBA00023063"/>
    </source>
</evidence>
<dbReference type="KEGG" id="mcs:DR90_1188"/>
<dbReference type="InterPro" id="IPR036411">
    <property type="entry name" value="TorD-like_sf"/>
</dbReference>
<sequence length="266" mass="30268">MTSATDMKLLKVISLLMDYPEHELFIDDNLDQCKQLVMQSRLISPEVRQDIATLIDQMAALGELEAQAKYDSLFERGRSLSLWLFEHVHGESRDRGQAMVDLMAQYDMAGFEINAKELPDYLPMYLEFLSHQATINHDEMQIREEIANISHIVTLLAARLMDKNSHYVGLFKALLQIAGEPLSVIDQQLAKMHKDNQPADDTTEAIDKAWEEEMVDFLGAEQQNCPSNQTKQRIANLQGEHAQRQAEVPVHWVDFNQSAKATTQGV</sequence>
<dbReference type="Gene3D" id="1.10.3480.10">
    <property type="entry name" value="TorD-like"/>
    <property type="match status" value="1"/>
</dbReference>
<dbReference type="InterPro" id="IPR003765">
    <property type="entry name" value="NO3_reductase_chaperone_NarJ"/>
</dbReference>
<dbReference type="SUPFAM" id="SSF89155">
    <property type="entry name" value="TorD-like"/>
    <property type="match status" value="1"/>
</dbReference>
<gene>
    <name evidence="2" type="primary">narJ</name>
    <name evidence="2" type="ORF">EJK53_0798</name>
    <name evidence="3" type="ORF">EJK54_0626</name>
</gene>
<dbReference type="PANTHER" id="PTHR43680:SF2">
    <property type="entry name" value="NITRATE REDUCTASE MOLYBDENUM COFACTOR ASSEMBLY CHAPERONE NARJ"/>
    <property type="match status" value="1"/>
</dbReference>
<evidence type="ECO:0000313" key="5">
    <source>
        <dbReference type="Proteomes" id="UP000280228"/>
    </source>
</evidence>
<dbReference type="PANTHER" id="PTHR43680">
    <property type="entry name" value="NITRATE REDUCTASE MOLYBDENUM COFACTOR ASSEMBLY CHAPERONE"/>
    <property type="match status" value="1"/>
</dbReference>
<evidence type="ECO:0000313" key="4">
    <source>
        <dbReference type="Proteomes" id="UP000268436"/>
    </source>
</evidence>
<dbReference type="Pfam" id="PF02613">
    <property type="entry name" value="Nitrate_red_del"/>
    <property type="match status" value="1"/>
</dbReference>
<keyword evidence="1" id="KW-0534">Nitrate assimilation</keyword>
<evidence type="ECO:0000313" key="3">
    <source>
        <dbReference type="EMBL" id="RUO17289.1"/>
    </source>
</evidence>
<protein>
    <submittedName>
        <fullName evidence="2">Nitrate reductase molybdenum cofactor assembly chaperone</fullName>
    </submittedName>
</protein>
<proteinExistence type="predicted"/>
<dbReference type="RefSeq" id="WP_003657677.1">
    <property type="nucleotide sequence ID" value="NZ_CP007669.1"/>
</dbReference>
<evidence type="ECO:0000313" key="2">
    <source>
        <dbReference type="EMBL" id="AZQ92853.1"/>
    </source>
</evidence>
<dbReference type="GO" id="GO:0042128">
    <property type="term" value="P:nitrate assimilation"/>
    <property type="evidence" value="ECO:0007669"/>
    <property type="project" value="UniProtKB-KW"/>
</dbReference>
<dbReference type="GeneID" id="66585840"/>
<dbReference type="OMA" id="CELFDRG"/>
<dbReference type="KEGG" id="mcat:MC25239_00725"/>
<reference evidence="4 5" key="1">
    <citation type="submission" date="2018-12" db="EMBL/GenBank/DDBJ databases">
        <title>Persistence of Moraxella catarrhalis in Chronic Obstructive Pulmonary Disease and Regulation of the Hag/MID Adhesin.</title>
        <authorList>
            <person name="Murphy T."/>
            <person name="Zhao X."/>
            <person name="Vyas G."/>
            <person name="Aluvathingal J."/>
            <person name="Nadendla S."/>
            <person name="Tallon L."/>
            <person name="Tettelin H."/>
        </authorList>
    </citation>
    <scope>NUCLEOTIDE SEQUENCE [LARGE SCALE GENOMIC DNA]</scope>
    <source>
        <strain evidence="3 4">173P27B1</strain>
        <strain evidence="2 5">46P58B1</strain>
    </source>
</reference>
<dbReference type="AlphaFoldDB" id="A0A198XIX2"/>
<dbReference type="NCBIfam" id="TIGR00684">
    <property type="entry name" value="narJ"/>
    <property type="match status" value="1"/>
</dbReference>
<dbReference type="InterPro" id="IPR020945">
    <property type="entry name" value="DMSO/NO3_reduct_chaperone"/>
</dbReference>
<dbReference type="Proteomes" id="UP000280228">
    <property type="component" value="Chromosome"/>
</dbReference>
<name>A0A198XIX2_MORCA</name>
<dbReference type="EMBL" id="CP034662">
    <property type="protein sequence ID" value="AZQ92853.1"/>
    <property type="molecule type" value="Genomic_DNA"/>
</dbReference>